<organism evidence="2 3">
    <name type="scientific">Exophiala sideris</name>
    <dbReference type="NCBI Taxonomy" id="1016849"/>
    <lineage>
        <taxon>Eukaryota</taxon>
        <taxon>Fungi</taxon>
        <taxon>Dikarya</taxon>
        <taxon>Ascomycota</taxon>
        <taxon>Pezizomycotina</taxon>
        <taxon>Eurotiomycetes</taxon>
        <taxon>Chaetothyriomycetidae</taxon>
        <taxon>Chaetothyriales</taxon>
        <taxon>Herpotrichiellaceae</taxon>
        <taxon>Exophiala</taxon>
    </lineage>
</organism>
<sequence length="297" mass="32900">MALEFAGTLKLHELSPSNPADHSLIPAIARIHLVASLPNELDDAVQDPSLSHGQIIAASRLKHLEILKSDASSHYAVVLDVGVGGDDRTGHDEQRHPAPDQVIAWVKYDIIQSQKAEEERQDTGEIKYHPYTNRPPIHPVPELILASRQRIGKSLGAYVSVDQMAEEPSHGGRGAGRMLMEHIMKKADELGLPATLDATPQNMNLYTSMGFHVVNELWVDMIRFDGGRDKGEAWSKDHHRTPGQGAGWYRQFAMIRQPQKASFGVCSRDEVAEDHTGGGNKLGNPDSPWSWLDMNYE</sequence>
<keyword evidence="3" id="KW-1185">Reference proteome</keyword>
<protein>
    <recommendedName>
        <fullName evidence="1">N-acetyltransferase domain-containing protein</fullName>
    </recommendedName>
</protein>
<comment type="caution">
    <text evidence="2">The sequence shown here is derived from an EMBL/GenBank/DDBJ whole genome shotgun (WGS) entry which is preliminary data.</text>
</comment>
<accession>A0ABR0J6U5</accession>
<proteinExistence type="predicted"/>
<dbReference type="PROSITE" id="PS51186">
    <property type="entry name" value="GNAT"/>
    <property type="match status" value="1"/>
</dbReference>
<dbReference type="PANTHER" id="PTHR42791">
    <property type="entry name" value="GNAT FAMILY ACETYLTRANSFERASE"/>
    <property type="match status" value="1"/>
</dbReference>
<name>A0ABR0J6U5_9EURO</name>
<dbReference type="PANTHER" id="PTHR42791:SF1">
    <property type="entry name" value="N-ACETYLTRANSFERASE DOMAIN-CONTAINING PROTEIN"/>
    <property type="match status" value="1"/>
</dbReference>
<dbReference type="InterPro" id="IPR052523">
    <property type="entry name" value="Trichothecene_AcTrans"/>
</dbReference>
<feature type="domain" description="N-acetyltransferase" evidence="1">
    <location>
        <begin position="61"/>
        <end position="226"/>
    </location>
</feature>
<dbReference type="InterPro" id="IPR016181">
    <property type="entry name" value="Acyl_CoA_acyltransferase"/>
</dbReference>
<evidence type="ECO:0000259" key="1">
    <source>
        <dbReference type="PROSITE" id="PS51186"/>
    </source>
</evidence>
<gene>
    <name evidence="2" type="ORF">LTR69_006973</name>
</gene>
<dbReference type="EMBL" id="JAVRRF010000015">
    <property type="protein sequence ID" value="KAK5057976.1"/>
    <property type="molecule type" value="Genomic_DNA"/>
</dbReference>
<dbReference type="Pfam" id="PF00583">
    <property type="entry name" value="Acetyltransf_1"/>
    <property type="match status" value="1"/>
</dbReference>
<dbReference type="SUPFAM" id="SSF55729">
    <property type="entry name" value="Acyl-CoA N-acyltransferases (Nat)"/>
    <property type="match status" value="2"/>
</dbReference>
<dbReference type="InterPro" id="IPR000182">
    <property type="entry name" value="GNAT_dom"/>
</dbReference>
<dbReference type="Proteomes" id="UP001345691">
    <property type="component" value="Unassembled WGS sequence"/>
</dbReference>
<reference evidence="2 3" key="1">
    <citation type="submission" date="2023-08" db="EMBL/GenBank/DDBJ databases">
        <title>Black Yeasts Isolated from many extreme environments.</title>
        <authorList>
            <person name="Coleine C."/>
            <person name="Stajich J.E."/>
            <person name="Selbmann L."/>
        </authorList>
    </citation>
    <scope>NUCLEOTIDE SEQUENCE [LARGE SCALE GENOMIC DNA]</scope>
    <source>
        <strain evidence="2 3">CCFEE 6328</strain>
    </source>
</reference>
<evidence type="ECO:0000313" key="3">
    <source>
        <dbReference type="Proteomes" id="UP001345691"/>
    </source>
</evidence>
<dbReference type="Gene3D" id="3.40.630.30">
    <property type="match status" value="1"/>
</dbReference>
<dbReference type="CDD" id="cd04301">
    <property type="entry name" value="NAT_SF"/>
    <property type="match status" value="1"/>
</dbReference>
<evidence type="ECO:0000313" key="2">
    <source>
        <dbReference type="EMBL" id="KAK5057976.1"/>
    </source>
</evidence>